<gene>
    <name evidence="1" type="ORF">LCGC14_1596900</name>
</gene>
<evidence type="ECO:0000313" key="1">
    <source>
        <dbReference type="EMBL" id="KKM25249.1"/>
    </source>
</evidence>
<dbReference type="AlphaFoldDB" id="A0A0F9IYQ1"/>
<reference evidence="1" key="1">
    <citation type="journal article" date="2015" name="Nature">
        <title>Complex archaea that bridge the gap between prokaryotes and eukaryotes.</title>
        <authorList>
            <person name="Spang A."/>
            <person name="Saw J.H."/>
            <person name="Jorgensen S.L."/>
            <person name="Zaremba-Niedzwiedzka K."/>
            <person name="Martijn J."/>
            <person name="Lind A.E."/>
            <person name="van Eijk R."/>
            <person name="Schleper C."/>
            <person name="Guy L."/>
            <person name="Ettema T.J."/>
        </authorList>
    </citation>
    <scope>NUCLEOTIDE SEQUENCE</scope>
</reference>
<proteinExistence type="predicted"/>
<organism evidence="1">
    <name type="scientific">marine sediment metagenome</name>
    <dbReference type="NCBI Taxonomy" id="412755"/>
    <lineage>
        <taxon>unclassified sequences</taxon>
        <taxon>metagenomes</taxon>
        <taxon>ecological metagenomes</taxon>
    </lineage>
</organism>
<accession>A0A0F9IYQ1</accession>
<sequence>MDQVRNQLEEMGCMCEDWTDEKCNEVAKVLGIAVPPKPREMKLVVGKNGADYLVTEGFPVPKYKDQKQIPGETSMAKNVYTRIESVPQLIKDLTAGYEQFTK</sequence>
<protein>
    <submittedName>
        <fullName evidence="1">Uncharacterized protein</fullName>
    </submittedName>
</protein>
<name>A0A0F9IYQ1_9ZZZZ</name>
<comment type="caution">
    <text evidence="1">The sequence shown here is derived from an EMBL/GenBank/DDBJ whole genome shotgun (WGS) entry which is preliminary data.</text>
</comment>
<dbReference type="EMBL" id="LAZR01012754">
    <property type="protein sequence ID" value="KKM25249.1"/>
    <property type="molecule type" value="Genomic_DNA"/>
</dbReference>